<dbReference type="Proteomes" id="UP000316621">
    <property type="component" value="Chromosome 1"/>
</dbReference>
<dbReference type="EMBL" id="CM010715">
    <property type="protein sequence ID" value="RZC44884.1"/>
    <property type="molecule type" value="Genomic_DNA"/>
</dbReference>
<dbReference type="AlphaFoldDB" id="A0A4Y7I7U9"/>
<proteinExistence type="predicted"/>
<protein>
    <submittedName>
        <fullName evidence="1">Uncharacterized protein</fullName>
    </submittedName>
</protein>
<organism evidence="1 2">
    <name type="scientific">Papaver somniferum</name>
    <name type="common">Opium poppy</name>
    <dbReference type="NCBI Taxonomy" id="3469"/>
    <lineage>
        <taxon>Eukaryota</taxon>
        <taxon>Viridiplantae</taxon>
        <taxon>Streptophyta</taxon>
        <taxon>Embryophyta</taxon>
        <taxon>Tracheophyta</taxon>
        <taxon>Spermatophyta</taxon>
        <taxon>Magnoliopsida</taxon>
        <taxon>Ranunculales</taxon>
        <taxon>Papaveraceae</taxon>
        <taxon>Papaveroideae</taxon>
        <taxon>Papaver</taxon>
    </lineage>
</organism>
<dbReference type="Gramene" id="RZC44884">
    <property type="protein sequence ID" value="RZC44884"/>
    <property type="gene ID" value="C5167_037830"/>
</dbReference>
<accession>A0A4Y7I7U9</accession>
<evidence type="ECO:0000313" key="2">
    <source>
        <dbReference type="Proteomes" id="UP000316621"/>
    </source>
</evidence>
<evidence type="ECO:0000313" key="1">
    <source>
        <dbReference type="EMBL" id="RZC44884.1"/>
    </source>
</evidence>
<keyword evidence="2" id="KW-1185">Reference proteome</keyword>
<gene>
    <name evidence="1" type="ORF">C5167_037830</name>
</gene>
<reference evidence="1 2" key="1">
    <citation type="journal article" date="2018" name="Science">
        <title>The opium poppy genome and morphinan production.</title>
        <authorList>
            <person name="Guo L."/>
            <person name="Winzer T."/>
            <person name="Yang X."/>
            <person name="Li Y."/>
            <person name="Ning Z."/>
            <person name="He Z."/>
            <person name="Teodor R."/>
            <person name="Lu Y."/>
            <person name="Bowser T.A."/>
            <person name="Graham I.A."/>
            <person name="Ye K."/>
        </authorList>
    </citation>
    <scope>NUCLEOTIDE SEQUENCE [LARGE SCALE GENOMIC DNA]</scope>
    <source>
        <strain evidence="2">cv. HN1</strain>
        <tissue evidence="1">Leaves</tissue>
    </source>
</reference>
<feature type="non-terminal residue" evidence="1">
    <location>
        <position position="1"/>
    </location>
</feature>
<name>A0A4Y7I7U9_PAPSO</name>
<sequence>FPDVFITCLCNSLKWVFITCLCNSLKWVKEQREEEEQQQSGLICQQHIHVLVYGKMIVLKSLLMIKETKLHHLMSLLLILNATLVDQVDVR</sequence>